<evidence type="ECO:0000313" key="2">
    <source>
        <dbReference type="Proteomes" id="UP000180246"/>
    </source>
</evidence>
<gene>
    <name evidence="1" type="ORF">LO55_2328</name>
</gene>
<dbReference type="Pfam" id="PF12276">
    <property type="entry name" value="DUF3617"/>
    <property type="match status" value="1"/>
</dbReference>
<evidence type="ECO:0008006" key="3">
    <source>
        <dbReference type="Google" id="ProtNLM"/>
    </source>
</evidence>
<dbReference type="EMBL" id="JRYB01000001">
    <property type="protein sequence ID" value="OIJ40684.1"/>
    <property type="molecule type" value="Genomic_DNA"/>
</dbReference>
<proteinExistence type="predicted"/>
<organism evidence="1 2">
    <name type="scientific">Massilia timonae</name>
    <dbReference type="NCBI Taxonomy" id="47229"/>
    <lineage>
        <taxon>Bacteria</taxon>
        <taxon>Pseudomonadati</taxon>
        <taxon>Pseudomonadota</taxon>
        <taxon>Betaproteobacteria</taxon>
        <taxon>Burkholderiales</taxon>
        <taxon>Oxalobacteraceae</taxon>
        <taxon>Telluria group</taxon>
        <taxon>Massilia</taxon>
    </lineage>
</organism>
<dbReference type="InterPro" id="IPR022061">
    <property type="entry name" value="DUF3617"/>
</dbReference>
<accession>A0A1S2N7V2</accession>
<name>A0A1S2N7V2_9BURK</name>
<dbReference type="RefSeq" id="WP_005665670.1">
    <property type="nucleotide sequence ID" value="NZ_DAMCQJ010000003.1"/>
</dbReference>
<sequence length="188" mass="19606">MSMIRTASIALSMATLCATNAFAQQVNIKPGLWQIDMTLPGQAGGNQMAGIVALMKSQMASMPPAQRAEIQRRLGASGTEFTDDGLRTKQCITKEDIAKFDVFGKKGPEGCTRNATPTAGGMNVSMQCNQPQVKIDAVVKTPSDTAYTFDSTATMAGPGGAMMTQKTSGTGKWLGSDCGNMAPVSGQG</sequence>
<evidence type="ECO:0000313" key="1">
    <source>
        <dbReference type="EMBL" id="OIJ40684.1"/>
    </source>
</evidence>
<protein>
    <recommendedName>
        <fullName evidence="3">DUF3617 domain-containing protein</fullName>
    </recommendedName>
</protein>
<dbReference type="AlphaFoldDB" id="A0A1S2N7V2"/>
<comment type="caution">
    <text evidence="1">The sequence shown here is derived from an EMBL/GenBank/DDBJ whole genome shotgun (WGS) entry which is preliminary data.</text>
</comment>
<reference evidence="1 2" key="1">
    <citation type="submission" date="2014-10" db="EMBL/GenBank/DDBJ databases">
        <authorList>
            <person name="Seo M.-J."/>
            <person name="Seok Y.J."/>
            <person name="Cha I.-T."/>
        </authorList>
    </citation>
    <scope>NUCLEOTIDE SEQUENCE [LARGE SCALE GENOMIC DNA]</scope>
    <source>
        <strain evidence="1 2">NEU</strain>
    </source>
</reference>
<dbReference type="Proteomes" id="UP000180246">
    <property type="component" value="Unassembled WGS sequence"/>
</dbReference>